<dbReference type="EnsemblBacteria" id="CAK11697">
    <property type="protein sequence ID" value="CAK11697"/>
    <property type="gene ID" value="pRL70170"/>
</dbReference>
<gene>
    <name evidence="2" type="ordered locus">pRL70170</name>
</gene>
<evidence type="ECO:0000256" key="1">
    <source>
        <dbReference type="SAM" id="MobiDB-lite"/>
    </source>
</evidence>
<dbReference type="EMBL" id="AM236081">
    <property type="protein sequence ID" value="CAK11697.1"/>
    <property type="molecule type" value="Genomic_DNA"/>
</dbReference>
<keyword evidence="2" id="KW-0614">Plasmid</keyword>
<proteinExistence type="predicted"/>
<organism evidence="2 3">
    <name type="scientific">Rhizobium johnstonii (strain DSM 114642 / LMG 32736 / 3841)</name>
    <name type="common">Rhizobium leguminosarum bv. viciae</name>
    <dbReference type="NCBI Taxonomy" id="216596"/>
    <lineage>
        <taxon>Bacteria</taxon>
        <taxon>Pseudomonadati</taxon>
        <taxon>Pseudomonadota</taxon>
        <taxon>Alphaproteobacteria</taxon>
        <taxon>Hyphomicrobiales</taxon>
        <taxon>Rhizobiaceae</taxon>
        <taxon>Rhizobium/Agrobacterium group</taxon>
        <taxon>Rhizobium</taxon>
        <taxon>Rhizobium johnstonii</taxon>
    </lineage>
</organism>
<feature type="compositionally biased region" description="Basic and acidic residues" evidence="1">
    <location>
        <begin position="148"/>
        <end position="169"/>
    </location>
</feature>
<evidence type="ECO:0000313" key="2">
    <source>
        <dbReference type="EMBL" id="CAK11697.1"/>
    </source>
</evidence>
<geneLocation type="plasmid" evidence="2 3">
    <name>pRL7</name>
</geneLocation>
<evidence type="ECO:0000313" key="3">
    <source>
        <dbReference type="Proteomes" id="UP000006575"/>
    </source>
</evidence>
<reference evidence="2 3" key="1">
    <citation type="journal article" date="2006" name="Genome Biol.">
        <title>The genome of Rhizobium leguminosarum has recognizable core and accessory components.</title>
        <authorList>
            <person name="Young J.W."/>
            <person name="Crossman L.C."/>
            <person name="Johnston A.W.B."/>
            <person name="Thomson N.R."/>
            <person name="Ghazoui Z.F."/>
            <person name="Hull K.H."/>
            <person name="Wexler M."/>
            <person name="Curson A.R.J."/>
            <person name="Todd J.D."/>
            <person name="Poole P.S."/>
            <person name="Mauchline T.H."/>
            <person name="East A.K."/>
            <person name="Quail M.A."/>
            <person name="Churcher C."/>
            <person name="Arrowsmith C."/>
            <person name="Cherevach A."/>
            <person name="Chillingworth T."/>
            <person name="Clarke K."/>
            <person name="Cronin A."/>
            <person name="Davis P."/>
            <person name="Fraser A."/>
            <person name="Hance Z."/>
            <person name="Hauser H."/>
            <person name="Jagels K."/>
            <person name="Moule S."/>
            <person name="Mungall K."/>
            <person name="Norbertczak H."/>
            <person name="Rabbinowitsch E."/>
            <person name="Sanders M."/>
            <person name="Simmonds M."/>
            <person name="Whitehead S."/>
            <person name="Parkhill J."/>
        </authorList>
    </citation>
    <scope>NUCLEOTIDE SEQUENCE [LARGE SCALE GENOMIC DNA]</scope>
    <source>
        <strain evidence="3">DSM 114642 / LMG 32736 / 3841</strain>
    </source>
</reference>
<accession>Q1M9M3</accession>
<feature type="compositionally biased region" description="Polar residues" evidence="1">
    <location>
        <begin position="111"/>
        <end position="123"/>
    </location>
</feature>
<dbReference type="AlphaFoldDB" id="Q1M9M3"/>
<sequence>MTGLLLLGGMSALCVIDEQPHDEHRQRLAGLLRQLRPLRRPCRLPPLRGGEQIELACHGLARHEHLSDSFRERPMLRPLPKIAMGHQRPSAILPKYAGLRDRRAGPPGYANNHSLIGRTSTAGPQEVDQKKNQKGCSGKYASLWTPPHARERAAPTRDATDTEAREPRSRGCSVVVLYNRNRPHSSLGNITPSEFAMKMVMEKQAA</sequence>
<feature type="region of interest" description="Disordered" evidence="1">
    <location>
        <begin position="110"/>
        <end position="170"/>
    </location>
</feature>
<dbReference type="HOGENOM" id="CLU_1331059_0_0_5"/>
<protein>
    <submittedName>
        <fullName evidence="2">Uncharacterized protein</fullName>
    </submittedName>
</protein>
<keyword evidence="3" id="KW-1185">Reference proteome</keyword>
<name>Q1M9M3_RHIJ3</name>
<dbReference type="Proteomes" id="UP000006575">
    <property type="component" value="Plasmid pRL7"/>
</dbReference>
<dbReference type="KEGG" id="rle:pRL70170"/>